<evidence type="ECO:0000256" key="1">
    <source>
        <dbReference type="SAM" id="SignalP"/>
    </source>
</evidence>
<feature type="signal peptide" evidence="1">
    <location>
        <begin position="1"/>
        <end position="21"/>
    </location>
</feature>
<name>A0A0G0QLD8_9BACT</name>
<dbReference type="EMBL" id="LBWG01000052">
    <property type="protein sequence ID" value="KKR02517.1"/>
    <property type="molecule type" value="Genomic_DNA"/>
</dbReference>
<sequence>MRKLKFLTLFLVSFLSYSVTTFEKTFGDGYDGSANSIAQTSDGGYIVTGYGTDSSSVSYISILKLDPFGSEEWSKKVHSFQNEGYKIRQTDDGGYVLAGRYVYYSHGFHESIWIYKTDQYGEKEWDYKFPDDGMGCTSYDVLQTEDGGYALTGIYYFESGIVKLDSLGNEEWNKYYLNTSSGRSIIKYNSGYLIAGNTYDYDNESYDLSVTRTDSLGNEIWTKYFGSVLNEEAFSVLDLDNWQWWKRYLFDKV</sequence>
<evidence type="ECO:0000313" key="3">
    <source>
        <dbReference type="Proteomes" id="UP000033935"/>
    </source>
</evidence>
<dbReference type="PATRIC" id="fig|1618995.3.peg.1155"/>
<keyword evidence="1" id="KW-0732">Signal</keyword>
<dbReference type="PANTHER" id="PTHR42754:SF1">
    <property type="entry name" value="LIPOPROTEIN"/>
    <property type="match status" value="1"/>
</dbReference>
<protein>
    <submittedName>
        <fullName evidence="2">Uncharacterized protein</fullName>
    </submittedName>
</protein>
<gene>
    <name evidence="2" type="ORF">UT30_C0052G0004</name>
</gene>
<organism evidence="2 3">
    <name type="scientific">Candidatus Uhrbacteria bacterium GW2011_GWF2_39_13</name>
    <dbReference type="NCBI Taxonomy" id="1618995"/>
    <lineage>
        <taxon>Bacteria</taxon>
        <taxon>Candidatus Uhriibacteriota</taxon>
    </lineage>
</organism>
<feature type="chain" id="PRO_5002534075" evidence="1">
    <location>
        <begin position="22"/>
        <end position="253"/>
    </location>
</feature>
<dbReference type="SUPFAM" id="SSF50998">
    <property type="entry name" value="Quinoprotein alcohol dehydrogenase-like"/>
    <property type="match status" value="1"/>
</dbReference>
<dbReference type="PANTHER" id="PTHR42754">
    <property type="entry name" value="ENDOGLUCANASE"/>
    <property type="match status" value="1"/>
</dbReference>
<proteinExistence type="predicted"/>
<accession>A0A0G0QLD8</accession>
<dbReference type="InterPro" id="IPR011047">
    <property type="entry name" value="Quinoprotein_ADH-like_sf"/>
</dbReference>
<dbReference type="AlphaFoldDB" id="A0A0G0QLD8"/>
<evidence type="ECO:0000313" key="2">
    <source>
        <dbReference type="EMBL" id="KKR02517.1"/>
    </source>
</evidence>
<dbReference type="Proteomes" id="UP000033935">
    <property type="component" value="Unassembled WGS sequence"/>
</dbReference>
<comment type="caution">
    <text evidence="2">The sequence shown here is derived from an EMBL/GenBank/DDBJ whole genome shotgun (WGS) entry which is preliminary data.</text>
</comment>
<reference evidence="2 3" key="1">
    <citation type="journal article" date="2015" name="Nature">
        <title>rRNA introns, odd ribosomes, and small enigmatic genomes across a large radiation of phyla.</title>
        <authorList>
            <person name="Brown C.T."/>
            <person name="Hug L.A."/>
            <person name="Thomas B.C."/>
            <person name="Sharon I."/>
            <person name="Castelle C.J."/>
            <person name="Singh A."/>
            <person name="Wilkins M.J."/>
            <person name="Williams K.H."/>
            <person name="Banfield J.F."/>
        </authorList>
    </citation>
    <scope>NUCLEOTIDE SEQUENCE [LARGE SCALE GENOMIC DNA]</scope>
</reference>